<dbReference type="PANTHER" id="PTHR11010:SF23">
    <property type="entry name" value="SERINE PEPTIDASE"/>
    <property type="match status" value="1"/>
</dbReference>
<evidence type="ECO:0000313" key="7">
    <source>
        <dbReference type="Proteomes" id="UP000054248"/>
    </source>
</evidence>
<dbReference type="GO" id="GO:0006508">
    <property type="term" value="P:proteolysis"/>
    <property type="evidence" value="ECO:0007669"/>
    <property type="project" value="UniProtKB-KW"/>
</dbReference>
<dbReference type="GO" id="GO:0070008">
    <property type="term" value="F:serine-type exopeptidase activity"/>
    <property type="evidence" value="ECO:0007669"/>
    <property type="project" value="InterPro"/>
</dbReference>
<protein>
    <submittedName>
        <fullName evidence="6">Uncharacterized protein</fullName>
    </submittedName>
</protein>
<dbReference type="Pfam" id="PF05577">
    <property type="entry name" value="Peptidase_S28"/>
    <property type="match status" value="1"/>
</dbReference>
<keyword evidence="4" id="KW-0378">Hydrolase</keyword>
<dbReference type="AlphaFoldDB" id="A0A0C3QAH7"/>
<name>A0A0C3QAH7_9AGAM</name>
<reference evidence="6 7" key="1">
    <citation type="submission" date="2014-04" db="EMBL/GenBank/DDBJ databases">
        <authorList>
            <consortium name="DOE Joint Genome Institute"/>
            <person name="Kuo A."/>
            <person name="Girlanda M."/>
            <person name="Perotto S."/>
            <person name="Kohler A."/>
            <person name="Nagy L.G."/>
            <person name="Floudas D."/>
            <person name="Copeland A."/>
            <person name="Barry K.W."/>
            <person name="Cichocki N."/>
            <person name="Veneault-Fourrey C."/>
            <person name="LaButti K."/>
            <person name="Lindquist E.A."/>
            <person name="Lipzen A."/>
            <person name="Lundell T."/>
            <person name="Morin E."/>
            <person name="Murat C."/>
            <person name="Sun H."/>
            <person name="Tunlid A."/>
            <person name="Henrissat B."/>
            <person name="Grigoriev I.V."/>
            <person name="Hibbett D.S."/>
            <person name="Martin F."/>
            <person name="Nordberg H.P."/>
            <person name="Cantor M.N."/>
            <person name="Hua S.X."/>
        </authorList>
    </citation>
    <scope>NUCLEOTIDE SEQUENCE [LARGE SCALE GENOMIC DNA]</scope>
    <source>
        <strain evidence="6 7">MUT 4182</strain>
    </source>
</reference>
<keyword evidence="5" id="KW-0325">Glycoprotein</keyword>
<organism evidence="6 7">
    <name type="scientific">Tulasnella calospora MUT 4182</name>
    <dbReference type="NCBI Taxonomy" id="1051891"/>
    <lineage>
        <taxon>Eukaryota</taxon>
        <taxon>Fungi</taxon>
        <taxon>Dikarya</taxon>
        <taxon>Basidiomycota</taxon>
        <taxon>Agaricomycotina</taxon>
        <taxon>Agaricomycetes</taxon>
        <taxon>Cantharellales</taxon>
        <taxon>Tulasnellaceae</taxon>
        <taxon>Tulasnella</taxon>
    </lineage>
</organism>
<evidence type="ECO:0000313" key="6">
    <source>
        <dbReference type="EMBL" id="KIO21856.1"/>
    </source>
</evidence>
<reference evidence="7" key="2">
    <citation type="submission" date="2015-01" db="EMBL/GenBank/DDBJ databases">
        <title>Evolutionary Origins and Diversification of the Mycorrhizal Mutualists.</title>
        <authorList>
            <consortium name="DOE Joint Genome Institute"/>
            <consortium name="Mycorrhizal Genomics Consortium"/>
            <person name="Kohler A."/>
            <person name="Kuo A."/>
            <person name="Nagy L.G."/>
            <person name="Floudas D."/>
            <person name="Copeland A."/>
            <person name="Barry K.W."/>
            <person name="Cichocki N."/>
            <person name="Veneault-Fourrey C."/>
            <person name="LaButti K."/>
            <person name="Lindquist E.A."/>
            <person name="Lipzen A."/>
            <person name="Lundell T."/>
            <person name="Morin E."/>
            <person name="Murat C."/>
            <person name="Riley R."/>
            <person name="Ohm R."/>
            <person name="Sun H."/>
            <person name="Tunlid A."/>
            <person name="Henrissat B."/>
            <person name="Grigoriev I.V."/>
            <person name="Hibbett D.S."/>
            <person name="Martin F."/>
        </authorList>
    </citation>
    <scope>NUCLEOTIDE SEQUENCE [LARGE SCALE GENOMIC DNA]</scope>
    <source>
        <strain evidence="7">MUT 4182</strain>
    </source>
</reference>
<evidence type="ECO:0000256" key="1">
    <source>
        <dbReference type="ARBA" id="ARBA00011079"/>
    </source>
</evidence>
<keyword evidence="7" id="KW-1185">Reference proteome</keyword>
<dbReference type="EMBL" id="KN823125">
    <property type="protein sequence ID" value="KIO21856.1"/>
    <property type="molecule type" value="Genomic_DNA"/>
</dbReference>
<dbReference type="PANTHER" id="PTHR11010">
    <property type="entry name" value="PROTEASE S28 PRO-X CARBOXYPEPTIDASE-RELATED"/>
    <property type="match status" value="1"/>
</dbReference>
<dbReference type="OrthoDB" id="1735038at2759"/>
<accession>A0A0C3QAH7</accession>
<dbReference type="SUPFAM" id="SSF53474">
    <property type="entry name" value="alpha/beta-Hydrolases"/>
    <property type="match status" value="1"/>
</dbReference>
<evidence type="ECO:0000256" key="3">
    <source>
        <dbReference type="ARBA" id="ARBA00022729"/>
    </source>
</evidence>
<sequence length="357" mass="39845">MSSTLSVVGNNGINFEYWFDQLIDHNNPSAGTFKQRYYFSDQYWTGDGAPIILQTPGETSAEGLWSQMQLGHIQNKMMGELGAAGVILERQSRSPHRLVPGSDPPPPRPDRYWGKSLPVPDLTTQNLQWLTVEQGVEDLKYFAENVQLPLNVTSTRPDRAPWVNIGCGYSGILAAYTQEKHSDVFASAYASSAPVQADADFWEYWEPVEQGMPWNCSSDLAAAMAYVDDILENGKARQVKRIKGMFGLESLLDDDFGRALTYPLTTWQQLQAYDSQQGTEALFFKFCDAIETREDGTINQSQDGVGMPQALENWAAFYQTIGPDKDCPDTGGSCYSSYNYSDPFYTDTSVANSIRGW</sequence>
<evidence type="ECO:0000256" key="2">
    <source>
        <dbReference type="ARBA" id="ARBA00022670"/>
    </source>
</evidence>
<proteinExistence type="inferred from homology"/>
<dbReference type="GO" id="GO:0008239">
    <property type="term" value="F:dipeptidyl-peptidase activity"/>
    <property type="evidence" value="ECO:0007669"/>
    <property type="project" value="TreeGrafter"/>
</dbReference>
<dbReference type="InterPro" id="IPR008758">
    <property type="entry name" value="Peptidase_S28"/>
</dbReference>
<gene>
    <name evidence="6" type="ORF">M407DRAFT_28566</name>
</gene>
<comment type="similarity">
    <text evidence="1">Belongs to the peptidase S28 family.</text>
</comment>
<evidence type="ECO:0000256" key="4">
    <source>
        <dbReference type="ARBA" id="ARBA00022801"/>
    </source>
</evidence>
<dbReference type="HOGENOM" id="CLU_023630_1_2_1"/>
<feature type="non-terminal residue" evidence="6">
    <location>
        <position position="357"/>
    </location>
</feature>
<dbReference type="Proteomes" id="UP000054248">
    <property type="component" value="Unassembled WGS sequence"/>
</dbReference>
<dbReference type="Gene3D" id="3.40.50.1820">
    <property type="entry name" value="alpha/beta hydrolase"/>
    <property type="match status" value="1"/>
</dbReference>
<dbReference type="InterPro" id="IPR029058">
    <property type="entry name" value="AB_hydrolase_fold"/>
</dbReference>
<keyword evidence="3" id="KW-0732">Signal</keyword>
<evidence type="ECO:0000256" key="5">
    <source>
        <dbReference type="ARBA" id="ARBA00023180"/>
    </source>
</evidence>
<keyword evidence="2" id="KW-0645">Protease</keyword>